<dbReference type="HOGENOM" id="CLU_532623_0_0_1"/>
<feature type="compositionally biased region" description="Basic and acidic residues" evidence="1">
    <location>
        <begin position="198"/>
        <end position="208"/>
    </location>
</feature>
<feature type="region of interest" description="Disordered" evidence="1">
    <location>
        <begin position="187"/>
        <end position="208"/>
    </location>
</feature>
<organism evidence="2">
    <name type="scientific">Guillardia theta (strain CCMP2712)</name>
    <name type="common">Cryptophyte</name>
    <dbReference type="NCBI Taxonomy" id="905079"/>
    <lineage>
        <taxon>Eukaryota</taxon>
        <taxon>Cryptophyceae</taxon>
        <taxon>Pyrenomonadales</taxon>
        <taxon>Geminigeraceae</taxon>
        <taxon>Guillardia</taxon>
    </lineage>
</organism>
<evidence type="ECO:0000256" key="1">
    <source>
        <dbReference type="SAM" id="MobiDB-lite"/>
    </source>
</evidence>
<reference evidence="4" key="2">
    <citation type="submission" date="2012-11" db="EMBL/GenBank/DDBJ databases">
        <authorList>
            <person name="Kuo A."/>
            <person name="Curtis B.A."/>
            <person name="Tanifuji G."/>
            <person name="Burki F."/>
            <person name="Gruber A."/>
            <person name="Irimia M."/>
            <person name="Maruyama S."/>
            <person name="Arias M.C."/>
            <person name="Ball S.G."/>
            <person name="Gile G.H."/>
            <person name="Hirakawa Y."/>
            <person name="Hopkins J.F."/>
            <person name="Rensing S.A."/>
            <person name="Schmutz J."/>
            <person name="Symeonidi A."/>
            <person name="Elias M."/>
            <person name="Eveleigh R.J."/>
            <person name="Herman E.K."/>
            <person name="Klute M.J."/>
            <person name="Nakayama T."/>
            <person name="Obornik M."/>
            <person name="Reyes-Prieto A."/>
            <person name="Armbrust E.V."/>
            <person name="Aves S.J."/>
            <person name="Beiko R.G."/>
            <person name="Coutinho P."/>
            <person name="Dacks J.B."/>
            <person name="Durnford D.G."/>
            <person name="Fast N.M."/>
            <person name="Green B.R."/>
            <person name="Grisdale C."/>
            <person name="Hempe F."/>
            <person name="Henrissat B."/>
            <person name="Hoppner M.P."/>
            <person name="Ishida K.-I."/>
            <person name="Kim E."/>
            <person name="Koreny L."/>
            <person name="Kroth P.G."/>
            <person name="Liu Y."/>
            <person name="Malik S.-B."/>
            <person name="Maier U.G."/>
            <person name="McRose D."/>
            <person name="Mock T."/>
            <person name="Neilson J.A."/>
            <person name="Onodera N.T."/>
            <person name="Poole A.M."/>
            <person name="Pritham E.J."/>
            <person name="Richards T.A."/>
            <person name="Rocap G."/>
            <person name="Roy S.W."/>
            <person name="Sarai C."/>
            <person name="Schaack S."/>
            <person name="Shirato S."/>
            <person name="Slamovits C.H."/>
            <person name="Spencer D.F."/>
            <person name="Suzuki S."/>
            <person name="Worden A.Z."/>
            <person name="Zauner S."/>
            <person name="Barry K."/>
            <person name="Bell C."/>
            <person name="Bharti A.K."/>
            <person name="Crow J.A."/>
            <person name="Grimwood J."/>
            <person name="Kramer R."/>
            <person name="Lindquist E."/>
            <person name="Lucas S."/>
            <person name="Salamov A."/>
            <person name="McFadden G.I."/>
            <person name="Lane C.E."/>
            <person name="Keeling P.J."/>
            <person name="Gray M.W."/>
            <person name="Grigoriev I.V."/>
            <person name="Archibald J.M."/>
        </authorList>
    </citation>
    <scope>NUCLEOTIDE SEQUENCE</scope>
    <source>
        <strain evidence="4">CCMP2712</strain>
    </source>
</reference>
<dbReference type="AlphaFoldDB" id="L1INP3"/>
<feature type="compositionally biased region" description="Acidic residues" evidence="1">
    <location>
        <begin position="110"/>
        <end position="121"/>
    </location>
</feature>
<reference evidence="3" key="3">
    <citation type="submission" date="2016-03" db="UniProtKB">
        <authorList>
            <consortium name="EnsemblProtists"/>
        </authorList>
    </citation>
    <scope>IDENTIFICATION</scope>
</reference>
<feature type="region of interest" description="Disordered" evidence="1">
    <location>
        <begin position="1"/>
        <end position="133"/>
    </location>
</feature>
<protein>
    <submittedName>
        <fullName evidence="2 3">Uncharacterized protein</fullName>
    </submittedName>
</protein>
<feature type="compositionally biased region" description="Basic and acidic residues" evidence="1">
    <location>
        <begin position="92"/>
        <end position="109"/>
    </location>
</feature>
<accession>L1INP3</accession>
<evidence type="ECO:0000313" key="3">
    <source>
        <dbReference type="EnsemblProtists" id="EKX37509"/>
    </source>
</evidence>
<feature type="compositionally biased region" description="Basic and acidic residues" evidence="1">
    <location>
        <begin position="122"/>
        <end position="133"/>
    </location>
</feature>
<proteinExistence type="predicted"/>
<reference evidence="2 4" key="1">
    <citation type="journal article" date="2012" name="Nature">
        <title>Algal genomes reveal evolutionary mosaicism and the fate of nucleomorphs.</title>
        <authorList>
            <consortium name="DOE Joint Genome Institute"/>
            <person name="Curtis B.A."/>
            <person name="Tanifuji G."/>
            <person name="Burki F."/>
            <person name="Gruber A."/>
            <person name="Irimia M."/>
            <person name="Maruyama S."/>
            <person name="Arias M.C."/>
            <person name="Ball S.G."/>
            <person name="Gile G.H."/>
            <person name="Hirakawa Y."/>
            <person name="Hopkins J.F."/>
            <person name="Kuo A."/>
            <person name="Rensing S.A."/>
            <person name="Schmutz J."/>
            <person name="Symeonidi A."/>
            <person name="Elias M."/>
            <person name="Eveleigh R.J."/>
            <person name="Herman E.K."/>
            <person name="Klute M.J."/>
            <person name="Nakayama T."/>
            <person name="Obornik M."/>
            <person name="Reyes-Prieto A."/>
            <person name="Armbrust E.V."/>
            <person name="Aves S.J."/>
            <person name="Beiko R.G."/>
            <person name="Coutinho P."/>
            <person name="Dacks J.B."/>
            <person name="Durnford D.G."/>
            <person name="Fast N.M."/>
            <person name="Green B.R."/>
            <person name="Grisdale C.J."/>
            <person name="Hempel F."/>
            <person name="Henrissat B."/>
            <person name="Hoppner M.P."/>
            <person name="Ishida K."/>
            <person name="Kim E."/>
            <person name="Koreny L."/>
            <person name="Kroth P.G."/>
            <person name="Liu Y."/>
            <person name="Malik S.B."/>
            <person name="Maier U.G."/>
            <person name="McRose D."/>
            <person name="Mock T."/>
            <person name="Neilson J.A."/>
            <person name="Onodera N.T."/>
            <person name="Poole A.M."/>
            <person name="Pritham E.J."/>
            <person name="Richards T.A."/>
            <person name="Rocap G."/>
            <person name="Roy S.W."/>
            <person name="Sarai C."/>
            <person name="Schaack S."/>
            <person name="Shirato S."/>
            <person name="Slamovits C.H."/>
            <person name="Spencer D.F."/>
            <person name="Suzuki S."/>
            <person name="Worden A.Z."/>
            <person name="Zauner S."/>
            <person name="Barry K."/>
            <person name="Bell C."/>
            <person name="Bharti A.K."/>
            <person name="Crow J.A."/>
            <person name="Grimwood J."/>
            <person name="Kramer R."/>
            <person name="Lindquist E."/>
            <person name="Lucas S."/>
            <person name="Salamov A."/>
            <person name="McFadden G.I."/>
            <person name="Lane C.E."/>
            <person name="Keeling P.J."/>
            <person name="Gray M.W."/>
            <person name="Grigoriev I.V."/>
            <person name="Archibald J.M."/>
        </authorList>
    </citation>
    <scope>NUCLEOTIDE SEQUENCE</scope>
    <source>
        <strain evidence="2 4">CCMP2712</strain>
    </source>
</reference>
<feature type="compositionally biased region" description="Basic and acidic residues" evidence="1">
    <location>
        <begin position="29"/>
        <end position="41"/>
    </location>
</feature>
<sequence length="512" mass="57154">MGGVIGKSRRSKASGVPAAPPRSSEQLAGEEKKLPDRKDHGPQPSLPVPVAARTAGSGGMKVADEAAAGSEENQLVACSGGLQHGGDEESFSDARESRILKDGDGRREEGTEDETGEEALEEREKENHEERDGKRVVRECDSKFKVDGLFMDDLKQVSMCSEHVEPKSGAALDTSTITCVNSEETLEGRHAGNPFPPAEERVEGKKSVSWETSSAGQKLYLSEVREDMIELMISNFEYLLPQRSLLDCEILTFATEDSANSCDLEDQLSSAGMEQKLQSNLENSLKVLVFESSITFPACLHTGQDDAMCWLSLSVDLLYLRSYLLLRELVDCNLLMPRNEEPQKSRQHSFQQLHQDLLLFMQTGSSNVFKRRDGGAGEFAVRLIWNDVKERSYFHARSHINILYSNCRSSKSQQDHPMKPCSLLPFLSYQVRPHPHMLPIAFTDSLGGAKIFAAPFLHGYVALNEWLIHPTTRRAYRLEDDVVDKNKESDWAMSLLHISLQVIKVVRAVERM</sequence>
<evidence type="ECO:0000313" key="4">
    <source>
        <dbReference type="Proteomes" id="UP000011087"/>
    </source>
</evidence>
<dbReference type="PaxDb" id="55529-EKX37509"/>
<evidence type="ECO:0000313" key="2">
    <source>
        <dbReference type="EMBL" id="EKX37509.1"/>
    </source>
</evidence>
<dbReference type="RefSeq" id="XP_005824489.1">
    <property type="nucleotide sequence ID" value="XM_005824432.1"/>
</dbReference>
<dbReference type="KEGG" id="gtt:GUITHDRAFT_116318"/>
<name>L1INP3_GUITC</name>
<dbReference type="EnsemblProtists" id="EKX37509">
    <property type="protein sequence ID" value="EKX37509"/>
    <property type="gene ID" value="GUITHDRAFT_116318"/>
</dbReference>
<keyword evidence="4" id="KW-1185">Reference proteome</keyword>
<dbReference type="Proteomes" id="UP000011087">
    <property type="component" value="Unassembled WGS sequence"/>
</dbReference>
<dbReference type="EMBL" id="JH993058">
    <property type="protein sequence ID" value="EKX37509.1"/>
    <property type="molecule type" value="Genomic_DNA"/>
</dbReference>
<gene>
    <name evidence="2" type="ORF">GUITHDRAFT_116318</name>
</gene>
<dbReference type="GeneID" id="17294284"/>